<evidence type="ECO:0008006" key="4">
    <source>
        <dbReference type="Google" id="ProtNLM"/>
    </source>
</evidence>
<evidence type="ECO:0000313" key="2">
    <source>
        <dbReference type="EMBL" id="TRW26476.1"/>
    </source>
</evidence>
<protein>
    <recommendedName>
        <fullName evidence="4">Long-chain fatty acid transport protein</fullName>
    </recommendedName>
</protein>
<name>A0A552V7N5_9FLAO</name>
<dbReference type="SUPFAM" id="SSF56935">
    <property type="entry name" value="Porins"/>
    <property type="match status" value="1"/>
</dbReference>
<sequence>MIKKIIAGLCLLLSTVAFAQENNASPYSFYGIGDAKFKGTVETRSMAGIGVVADSIHINLQNPASYSSLKFTTFTVGGSTGSTLFETDTQNARAGRTTLDYIAVALPFGKLAGAFGLMPYTSVGYRIQNTTSNTDTSLNRTRQFDGSGGLNRVFGGLSYQITPKISFGADFQYYFGDIETTSLVTIPDIGLQYATREKNASDYSGVGANIGLMYKTRIKSKYEYYVSATYSTEASLKSESVRNIATVSVSAAGDQSVVDQIDFTVSNRDYKLPSKFTIGTGFGQARKWFLGAEYTNQQANELGGRFDGTTTSARFENSSKYALGGYWIPKFMSYNSYISRITYRAGLKFEKTGLVLGGESIDDKGVSLGLGLPLGGTIGGSNLNIGFEYGQRGTKNAGLIQENYFNVFIGLSINDKWFVKRKYE</sequence>
<dbReference type="EMBL" id="VJVZ01000002">
    <property type="protein sequence ID" value="TRW26476.1"/>
    <property type="molecule type" value="Genomic_DNA"/>
</dbReference>
<reference evidence="2 3" key="1">
    <citation type="submission" date="2019-07" db="EMBL/GenBank/DDBJ databases">
        <title>Flavobacterium sp. nov., isolated from glacier ice.</title>
        <authorList>
            <person name="Liu Q."/>
            <person name="Xin Y.-H."/>
        </authorList>
    </citation>
    <scope>NUCLEOTIDE SEQUENCE [LARGE SCALE GENOMIC DNA]</scope>
    <source>
        <strain evidence="2 3">ZT4R6</strain>
    </source>
</reference>
<keyword evidence="1" id="KW-0732">Signal</keyword>
<keyword evidence="3" id="KW-1185">Reference proteome</keyword>
<dbReference type="AlphaFoldDB" id="A0A552V7N5"/>
<accession>A0A552V7N5</accession>
<evidence type="ECO:0000313" key="3">
    <source>
        <dbReference type="Proteomes" id="UP000320643"/>
    </source>
</evidence>
<feature type="chain" id="PRO_5022160108" description="Long-chain fatty acid transport protein" evidence="1">
    <location>
        <begin position="20"/>
        <end position="424"/>
    </location>
</feature>
<proteinExistence type="predicted"/>
<comment type="caution">
    <text evidence="2">The sequence shown here is derived from an EMBL/GenBank/DDBJ whole genome shotgun (WGS) entry which is preliminary data.</text>
</comment>
<dbReference type="OrthoDB" id="1491239at2"/>
<evidence type="ECO:0000256" key="1">
    <source>
        <dbReference type="SAM" id="SignalP"/>
    </source>
</evidence>
<dbReference type="RefSeq" id="WP_143371979.1">
    <property type="nucleotide sequence ID" value="NZ_VJVZ01000002.1"/>
</dbReference>
<dbReference type="Gene3D" id="2.40.160.60">
    <property type="entry name" value="Outer membrane protein transport protein (OMPP1/FadL/TodX)"/>
    <property type="match status" value="1"/>
</dbReference>
<feature type="signal peptide" evidence="1">
    <location>
        <begin position="1"/>
        <end position="19"/>
    </location>
</feature>
<dbReference type="Proteomes" id="UP000320643">
    <property type="component" value="Unassembled WGS sequence"/>
</dbReference>
<gene>
    <name evidence="2" type="ORF">FMM05_03595</name>
</gene>
<organism evidence="2 3">
    <name type="scientific">Flavobacterium zepuense</name>
    <dbReference type="NCBI Taxonomy" id="2593302"/>
    <lineage>
        <taxon>Bacteria</taxon>
        <taxon>Pseudomonadati</taxon>
        <taxon>Bacteroidota</taxon>
        <taxon>Flavobacteriia</taxon>
        <taxon>Flavobacteriales</taxon>
        <taxon>Flavobacteriaceae</taxon>
        <taxon>Flavobacterium</taxon>
    </lineage>
</organism>